<dbReference type="GO" id="GO:0030150">
    <property type="term" value="P:protein import into mitochondrial matrix"/>
    <property type="evidence" value="ECO:0007669"/>
    <property type="project" value="InterPro"/>
</dbReference>
<dbReference type="InterPro" id="IPR052304">
    <property type="entry name" value="PTTG1IP"/>
</dbReference>
<dbReference type="GO" id="GO:0005634">
    <property type="term" value="C:nucleus"/>
    <property type="evidence" value="ECO:0007669"/>
    <property type="project" value="TreeGrafter"/>
</dbReference>
<keyword evidence="2" id="KW-0732">Signal</keyword>
<reference evidence="3" key="1">
    <citation type="submission" date="2021-02" db="EMBL/GenBank/DDBJ databases">
        <authorList>
            <person name="Nowell W R."/>
        </authorList>
    </citation>
    <scope>NUCLEOTIDE SEQUENCE</scope>
</reference>
<dbReference type="InterPro" id="IPR038552">
    <property type="entry name" value="Tim21_IMS_sf"/>
</dbReference>
<dbReference type="PANTHER" id="PTHR15191:SF3">
    <property type="entry name" value="PITUITARY TUMOR-TRANSFORMING GENE PROTEIN-BINDING FACTOR"/>
    <property type="match status" value="1"/>
</dbReference>
<feature type="signal peptide" evidence="2">
    <location>
        <begin position="1"/>
        <end position="22"/>
    </location>
</feature>
<feature type="chain" id="PRO_5033057993" description="Mitochondrial import inner membrane translocase subunit Tim21" evidence="2">
    <location>
        <begin position="23"/>
        <end position="384"/>
    </location>
</feature>
<dbReference type="GO" id="GO:0006606">
    <property type="term" value="P:protein import into nucleus"/>
    <property type="evidence" value="ECO:0007669"/>
    <property type="project" value="TreeGrafter"/>
</dbReference>
<protein>
    <recommendedName>
        <fullName evidence="5">Mitochondrial import inner membrane translocase subunit Tim21</fullName>
    </recommendedName>
</protein>
<comment type="caution">
    <text evidence="3">The sequence shown here is derived from an EMBL/GenBank/DDBJ whole genome shotgun (WGS) entry which is preliminary data.</text>
</comment>
<evidence type="ECO:0008006" key="5">
    <source>
        <dbReference type="Google" id="ProtNLM"/>
    </source>
</evidence>
<gene>
    <name evidence="3" type="ORF">OKA104_LOCUS6431</name>
</gene>
<organism evidence="3 4">
    <name type="scientific">Adineta steineri</name>
    <dbReference type="NCBI Taxonomy" id="433720"/>
    <lineage>
        <taxon>Eukaryota</taxon>
        <taxon>Metazoa</taxon>
        <taxon>Spiralia</taxon>
        <taxon>Gnathifera</taxon>
        <taxon>Rotifera</taxon>
        <taxon>Eurotatoria</taxon>
        <taxon>Bdelloidea</taxon>
        <taxon>Adinetida</taxon>
        <taxon>Adinetidae</taxon>
        <taxon>Adineta</taxon>
    </lineage>
</organism>
<dbReference type="Pfam" id="PF08294">
    <property type="entry name" value="TIM21"/>
    <property type="match status" value="1"/>
</dbReference>
<name>A0A818N1N0_9BILA</name>
<feature type="transmembrane region" description="Helical" evidence="1">
    <location>
        <begin position="83"/>
        <end position="107"/>
    </location>
</feature>
<dbReference type="GO" id="GO:0005744">
    <property type="term" value="C:TIM23 mitochondrial import inner membrane translocase complex"/>
    <property type="evidence" value="ECO:0007669"/>
    <property type="project" value="InterPro"/>
</dbReference>
<dbReference type="InterPro" id="IPR013261">
    <property type="entry name" value="Tim21"/>
</dbReference>
<keyword evidence="1" id="KW-1133">Transmembrane helix</keyword>
<sequence>MEKNYILIVVICTIALFSTVYGATANQCNNITKPTCQTCLNAGSCAYCKTTKTCFLYNSGDILSSGCNTADMQWQTCVGNFRVWIIIVSVIGGVLLIAILITLWCFCRKCKRCRIRKEERRQEIDEQRMGARMEERRAAAEVRSTERNRVADQIRMKYGILKANENNTDYAQMILPSFHLVIKQCHNQWRSLLFRRISIINQRQLSTTNDYKKDSKQQGNNILVQSQNNQIDITAFTHKAQQAVKDCVYSLVIVAGVVALGGVCYLILHELYSRETPNGIYKEASKLCLANISVQEALGTPILVHTTPQIGSLRINNVRAKMFDEKGRRSMTVSFYLTGKERSGVVAIKVQKNISNKFVYDYILVQLDRPWHNQNILHVHQNLN</sequence>
<evidence type="ECO:0000313" key="3">
    <source>
        <dbReference type="EMBL" id="CAF3597346.1"/>
    </source>
</evidence>
<dbReference type="EMBL" id="CAJOAY010000236">
    <property type="protein sequence ID" value="CAF3597346.1"/>
    <property type="molecule type" value="Genomic_DNA"/>
</dbReference>
<dbReference type="PANTHER" id="PTHR15191">
    <property type="entry name" value="PROTEIN CBG20567"/>
    <property type="match status" value="1"/>
</dbReference>
<evidence type="ECO:0000256" key="1">
    <source>
        <dbReference type="SAM" id="Phobius"/>
    </source>
</evidence>
<evidence type="ECO:0000313" key="4">
    <source>
        <dbReference type="Proteomes" id="UP000663881"/>
    </source>
</evidence>
<evidence type="ECO:0000256" key="2">
    <source>
        <dbReference type="SAM" id="SignalP"/>
    </source>
</evidence>
<dbReference type="Proteomes" id="UP000663881">
    <property type="component" value="Unassembled WGS sequence"/>
</dbReference>
<dbReference type="Gene3D" id="3.10.450.320">
    <property type="entry name" value="Mitochondrial import inner membrane translocase subunit Tim21"/>
    <property type="match status" value="1"/>
</dbReference>
<keyword evidence="1" id="KW-0812">Transmembrane</keyword>
<dbReference type="AlphaFoldDB" id="A0A818N1N0"/>
<accession>A0A818N1N0</accession>
<feature type="transmembrane region" description="Helical" evidence="1">
    <location>
        <begin position="248"/>
        <end position="268"/>
    </location>
</feature>
<keyword evidence="1" id="KW-0472">Membrane</keyword>
<dbReference type="Gene3D" id="1.20.5.930">
    <property type="entry name" value="Bicelle-embedded integrin alpha(iib) transmembrane segment"/>
    <property type="match status" value="1"/>
</dbReference>
<proteinExistence type="predicted"/>